<evidence type="ECO:0000313" key="1">
    <source>
        <dbReference type="EMBL" id="AIF26423.1"/>
    </source>
</evidence>
<dbReference type="EMBL" id="KF540231">
    <property type="protein sequence ID" value="AIF26423.1"/>
    <property type="molecule type" value="Genomic_DNA"/>
</dbReference>
<proteinExistence type="predicted"/>
<organism evidence="1">
    <name type="scientific">uncultured bacterium fosmid pJB18D1_contig I</name>
    <dbReference type="NCBI Taxonomy" id="1478057"/>
    <lineage>
        <taxon>Bacteria</taxon>
        <taxon>environmental samples</taxon>
    </lineage>
</organism>
<dbReference type="AlphaFoldDB" id="A0A0H3U9I2"/>
<name>A0A0H3U9I2_9BACT</name>
<accession>A0A0H3U9I2</accession>
<sequence length="201" mass="23195">MFWAVEAKPLDAYQDRLLSKDEIEKSEGYDFEIRSLRGSNYETALLRIRGKGDSVYYQVNYYLCPYVLDNNGLNAYEVNKGVLSANFIDPLKKFATPWTLLDKETSSIAIKLRNAVMVYENEMTTEKMVGNGPNVSFYIDDFQKGIRRLMSFPVENISIFPKAKAISEMEDSLWPARETFTKYSYEQAEKACRESQNFTGE</sequence>
<reference evidence="1" key="1">
    <citation type="submission" date="2013-08" db="EMBL/GenBank/DDBJ databases">
        <title>Comparison of modified E. coli strains.</title>
        <authorList>
            <person name="Juergensen J."/>
            <person name="Bonge A."/>
            <person name="Streit W.R."/>
        </authorList>
    </citation>
    <scope>NUCLEOTIDE SEQUENCE</scope>
</reference>
<protein>
    <submittedName>
        <fullName evidence="1">Uncharacterized protein</fullName>
    </submittedName>
</protein>